<dbReference type="RefSeq" id="WP_371838718.1">
    <property type="nucleotide sequence ID" value="NZ_JBGMEK010000016.1"/>
</dbReference>
<protein>
    <submittedName>
        <fullName evidence="2">CLCA_X family protein</fullName>
    </submittedName>
</protein>
<reference evidence="2 3" key="1">
    <citation type="submission" date="2024-08" db="EMBL/GenBank/DDBJ databases">
        <authorList>
            <person name="Ishaq N."/>
        </authorList>
    </citation>
    <scope>NUCLEOTIDE SEQUENCE [LARGE SCALE GENOMIC DNA]</scope>
    <source>
        <strain evidence="2 3">DSM 18651</strain>
    </source>
</reference>
<dbReference type="NCBIfam" id="NF041907">
    <property type="entry name" value="CLCA_X"/>
    <property type="match status" value="1"/>
</dbReference>
<gene>
    <name evidence="2" type="ORF">ACCI49_09485</name>
</gene>
<accession>A0ABV4NZJ8</accession>
<dbReference type="EMBL" id="JBGMEK010000016">
    <property type="protein sequence ID" value="MFA0811149.1"/>
    <property type="molecule type" value="Genomic_DNA"/>
</dbReference>
<dbReference type="InterPro" id="IPR041047">
    <property type="entry name" value="LPD1"/>
</dbReference>
<sequence length="262" mass="29381">MVLSRQFYRRGPSLQDKFPVSFTDVRRRFGFRSISIGRWVTTQERDRAAGLFYEALIDLMTILQGPEILVSLRGTLSFQYGIGGQPGMSAFYDPSARCFSLAKNAGPGSIAHEWFHAFDHYLAAKAFSDTGSEMYASEAWLRNATPVPHPLNDLLFACFRAIMLDEEGHNPSELVKVSIKVDKANSSIYYSEPVELCARAFEAFIQDSSITNNFLVSGSKASEEAKLGLYPSGQQRQRINRVFERYFAYLGKALRAGLDANK</sequence>
<name>A0ABV4NZJ8_9GAMM</name>
<dbReference type="Proteomes" id="UP001569428">
    <property type="component" value="Unassembled WGS sequence"/>
</dbReference>
<dbReference type="Pfam" id="PF18796">
    <property type="entry name" value="LPD1"/>
    <property type="match status" value="1"/>
</dbReference>
<evidence type="ECO:0000313" key="3">
    <source>
        <dbReference type="Proteomes" id="UP001569428"/>
    </source>
</evidence>
<keyword evidence="3" id="KW-1185">Reference proteome</keyword>
<evidence type="ECO:0000313" key="2">
    <source>
        <dbReference type="EMBL" id="MFA0811149.1"/>
    </source>
</evidence>
<proteinExistence type="predicted"/>
<feature type="domain" description="Large polyvalent protein-associated" evidence="1">
    <location>
        <begin position="182"/>
        <end position="254"/>
    </location>
</feature>
<organism evidence="2 3">
    <name type="scientific">Microbulbifer epialgicus</name>
    <dbReference type="NCBI Taxonomy" id="393907"/>
    <lineage>
        <taxon>Bacteria</taxon>
        <taxon>Pseudomonadati</taxon>
        <taxon>Pseudomonadota</taxon>
        <taxon>Gammaproteobacteria</taxon>
        <taxon>Cellvibrionales</taxon>
        <taxon>Microbulbiferaceae</taxon>
        <taxon>Microbulbifer</taxon>
    </lineage>
</organism>
<comment type="caution">
    <text evidence="2">The sequence shown here is derived from an EMBL/GenBank/DDBJ whole genome shotgun (WGS) entry which is preliminary data.</text>
</comment>
<evidence type="ECO:0000259" key="1">
    <source>
        <dbReference type="Pfam" id="PF18796"/>
    </source>
</evidence>